<feature type="compositionally biased region" description="Low complexity" evidence="1">
    <location>
        <begin position="637"/>
        <end position="646"/>
    </location>
</feature>
<feature type="chain" id="PRO_5019205648" evidence="2">
    <location>
        <begin position="22"/>
        <end position="1167"/>
    </location>
</feature>
<comment type="caution">
    <text evidence="3">The sequence shown here is derived from an EMBL/GenBank/DDBJ whole genome shotgun (WGS) entry which is preliminary data.</text>
</comment>
<feature type="compositionally biased region" description="Pro residues" evidence="1">
    <location>
        <begin position="769"/>
        <end position="786"/>
    </location>
</feature>
<dbReference type="AlphaFoldDB" id="A0A423SGT8"/>
<feature type="compositionally biased region" description="Low complexity" evidence="1">
    <location>
        <begin position="827"/>
        <end position="839"/>
    </location>
</feature>
<accession>A0A423SGT8</accession>
<feature type="region of interest" description="Disordered" evidence="1">
    <location>
        <begin position="327"/>
        <end position="356"/>
    </location>
</feature>
<feature type="region of interest" description="Disordered" evidence="1">
    <location>
        <begin position="31"/>
        <end position="57"/>
    </location>
</feature>
<feature type="region of interest" description="Disordered" evidence="1">
    <location>
        <begin position="738"/>
        <end position="899"/>
    </location>
</feature>
<keyword evidence="4" id="KW-1185">Reference proteome</keyword>
<feature type="region of interest" description="Disordered" evidence="1">
    <location>
        <begin position="585"/>
        <end position="668"/>
    </location>
</feature>
<reference evidence="3 4" key="2">
    <citation type="submission" date="2019-01" db="EMBL/GenBank/DDBJ databases">
        <title>The decoding of complex shrimp genome reveals the adaptation for benthos swimmer, frequently molting mechanism and breeding impact on genome.</title>
        <authorList>
            <person name="Sun Y."/>
            <person name="Gao Y."/>
            <person name="Yu Y."/>
        </authorList>
    </citation>
    <scope>NUCLEOTIDE SEQUENCE [LARGE SCALE GENOMIC DNA]</scope>
    <source>
        <tissue evidence="3">Muscle</tissue>
    </source>
</reference>
<organism evidence="3 4">
    <name type="scientific">Penaeus vannamei</name>
    <name type="common">Whiteleg shrimp</name>
    <name type="synonym">Litopenaeus vannamei</name>
    <dbReference type="NCBI Taxonomy" id="6689"/>
    <lineage>
        <taxon>Eukaryota</taxon>
        <taxon>Metazoa</taxon>
        <taxon>Ecdysozoa</taxon>
        <taxon>Arthropoda</taxon>
        <taxon>Crustacea</taxon>
        <taxon>Multicrustacea</taxon>
        <taxon>Malacostraca</taxon>
        <taxon>Eumalacostraca</taxon>
        <taxon>Eucarida</taxon>
        <taxon>Decapoda</taxon>
        <taxon>Dendrobranchiata</taxon>
        <taxon>Penaeoidea</taxon>
        <taxon>Penaeidae</taxon>
        <taxon>Penaeus</taxon>
    </lineage>
</organism>
<feature type="compositionally biased region" description="Basic residues" evidence="1">
    <location>
        <begin position="605"/>
        <end position="614"/>
    </location>
</feature>
<protein>
    <submittedName>
        <fullName evidence="3">Uncharacterized protein</fullName>
    </submittedName>
</protein>
<evidence type="ECO:0000256" key="2">
    <source>
        <dbReference type="SAM" id="SignalP"/>
    </source>
</evidence>
<feature type="compositionally biased region" description="Pro residues" evidence="1">
    <location>
        <begin position="865"/>
        <end position="877"/>
    </location>
</feature>
<feature type="compositionally biased region" description="Polar residues" evidence="1">
    <location>
        <begin position="738"/>
        <end position="762"/>
    </location>
</feature>
<feature type="compositionally biased region" description="Polar residues" evidence="1">
    <location>
        <begin position="327"/>
        <end position="353"/>
    </location>
</feature>
<feature type="compositionally biased region" description="Low complexity" evidence="1">
    <location>
        <begin position="878"/>
        <end position="896"/>
    </location>
</feature>
<evidence type="ECO:0000313" key="3">
    <source>
        <dbReference type="EMBL" id="ROT63395.1"/>
    </source>
</evidence>
<evidence type="ECO:0000313" key="4">
    <source>
        <dbReference type="Proteomes" id="UP000283509"/>
    </source>
</evidence>
<feature type="compositionally biased region" description="Polar residues" evidence="1">
    <location>
        <begin position="253"/>
        <end position="273"/>
    </location>
</feature>
<gene>
    <name evidence="3" type="ORF">C7M84_018739</name>
</gene>
<feature type="compositionally biased region" description="Low complexity" evidence="1">
    <location>
        <begin position="1110"/>
        <end position="1123"/>
    </location>
</feature>
<feature type="region of interest" description="Disordered" evidence="1">
    <location>
        <begin position="924"/>
        <end position="951"/>
    </location>
</feature>
<feature type="compositionally biased region" description="Low complexity" evidence="1">
    <location>
        <begin position="228"/>
        <end position="245"/>
    </location>
</feature>
<dbReference type="Proteomes" id="UP000283509">
    <property type="component" value="Unassembled WGS sequence"/>
</dbReference>
<reference evidence="3 4" key="1">
    <citation type="submission" date="2018-04" db="EMBL/GenBank/DDBJ databases">
        <authorList>
            <person name="Zhang X."/>
            <person name="Yuan J."/>
            <person name="Li F."/>
            <person name="Xiang J."/>
        </authorList>
    </citation>
    <scope>NUCLEOTIDE SEQUENCE [LARGE SCALE GENOMIC DNA]</scope>
    <source>
        <tissue evidence="3">Muscle</tissue>
    </source>
</reference>
<feature type="region of interest" description="Disordered" evidence="1">
    <location>
        <begin position="1109"/>
        <end position="1137"/>
    </location>
</feature>
<feature type="signal peptide" evidence="2">
    <location>
        <begin position="1"/>
        <end position="21"/>
    </location>
</feature>
<evidence type="ECO:0000256" key="1">
    <source>
        <dbReference type="SAM" id="MobiDB-lite"/>
    </source>
</evidence>
<proteinExistence type="predicted"/>
<feature type="compositionally biased region" description="Polar residues" evidence="1">
    <location>
        <begin position="619"/>
        <end position="629"/>
    </location>
</feature>
<keyword evidence="2" id="KW-0732">Signal</keyword>
<feature type="region of interest" description="Disordered" evidence="1">
    <location>
        <begin position="224"/>
        <end position="290"/>
    </location>
</feature>
<sequence length="1167" mass="125630">MRLDILGMLILLIFLLCGTCAQETDDAQVKERYESEDMSGAGVDDASNEEGGDGGAESRYEMEELDKDDARNTSMEGDTKSVILINPSRLYDRVKELHDMLAHHRLYYDLLSRQDFHVIVDEVTRLPQYFSDLPFHDATLAPDSREAQPFDSYYVKEKDKVPVNPSLFKSVYKLHQQLSQAEPLVHSAASALQEVIPQYHLDEDAAMDMIHELLPQPGVQMEVADLGPLTTPPTNSSSSLSVNPHSSEHRNDTSTSSQSSIPVTNSPITNPQATPMPIESTVSISPFGVPIGDEKPVETIASSGSSVNRNEIIHEISESLSNQINMTQNKTDLPSGNASDSKPLNPTSSQIRGNSGMKDIQEISPSTFWWRPPFGNIPVGLLPLHNNRTQSTSDATTQRPLPITDWVVNPDESEPFDDDLLKTNEQTNPGEEQEKLSFTQTKTVNIIETSPLHLGNYFSLRHPPQRGFLVPVDEDFTPKPSSTGFALHNVPTLNDMSSEYGQQISLIRTPTLSVQLQETPSEPLKVQPLLTVKDSLFHPSLFSMHAPVAYQAQAPIRGRAENSPPNIEVSLDISKIPGAVLVSTEGQEVQESVPEAASRSTLRPPPRRPALRPRPRPDANNSIRQSIGNNLRPRPNRPFFRPIPSRTSSNNPLGFPRRPTTTTPPPPQAIDRLSLLMSQGGTTVPPITSTTRSGPTRQQLQDALQLLVALQENFNEESTSRPPATQSPVSASIINLPNPQSSGTGFQVSLSQRVSGQNQQFEASVGEPVYPPAPPPLPGPPGPIPVPSGVLTGAPNPGITNRPGAPAPNPYPGYRPGSFSPFTHGYPVGQSAGAAPGSVSVGGGGGAPANPSPPAAPQQSVVSAPAPPPRDPAPPAPSSTRAPPFSISFGTGSTTTEAPAVSQEEYNHVISALHTLMSYLNRTTTQSRGRGTPGPNILYYPVPTSRPRTTTSRPIARPFLHHLDILLARPAGPRPPAPPPRAPGVSLPQNLPYGGHIGQGQHGQLEAVRPSTTAAPSPFSVSVDVYVPILSELLSGGSTTPSPAAAVTQPVLVFRPQPRPGPLGAGGVSRRPQGQTIQELIQQATTTTPRPRRGGIAGLLQNIFRRNSETTTTPRTVPPKTFTSSPTLRPCQALGPSNNSRARIRIRRPRHPVLSAAVGNGSIYFRL</sequence>
<dbReference type="EMBL" id="QCYY01003446">
    <property type="protein sequence ID" value="ROT63395.1"/>
    <property type="molecule type" value="Genomic_DNA"/>
</dbReference>
<name>A0A423SGT8_PENVA</name>
<dbReference type="OrthoDB" id="6374157at2759"/>